<dbReference type="Proteomes" id="UP000241818">
    <property type="component" value="Unassembled WGS sequence"/>
</dbReference>
<evidence type="ECO:0000256" key="1">
    <source>
        <dbReference type="SAM" id="MobiDB-lite"/>
    </source>
</evidence>
<dbReference type="RefSeq" id="XP_024721837.1">
    <property type="nucleotide sequence ID" value="XM_024865663.1"/>
</dbReference>
<dbReference type="InParanoid" id="A0A2T3B4J4"/>
<feature type="region of interest" description="Disordered" evidence="1">
    <location>
        <begin position="35"/>
        <end position="91"/>
    </location>
</feature>
<feature type="compositionally biased region" description="Low complexity" evidence="1">
    <location>
        <begin position="52"/>
        <end position="71"/>
    </location>
</feature>
<dbReference type="STRING" id="857342.A0A2T3B4J4"/>
<evidence type="ECO:0000313" key="2">
    <source>
        <dbReference type="EMBL" id="PSS20567.1"/>
    </source>
</evidence>
<reference evidence="2 3" key="1">
    <citation type="journal article" date="2018" name="New Phytol.">
        <title>Comparative genomics and transcriptomics depict ericoid mycorrhizal fungi as versatile saprotrophs and plant mutualists.</title>
        <authorList>
            <person name="Martino E."/>
            <person name="Morin E."/>
            <person name="Grelet G.A."/>
            <person name="Kuo A."/>
            <person name="Kohler A."/>
            <person name="Daghino S."/>
            <person name="Barry K.W."/>
            <person name="Cichocki N."/>
            <person name="Clum A."/>
            <person name="Dockter R.B."/>
            <person name="Hainaut M."/>
            <person name="Kuo R.C."/>
            <person name="LaButti K."/>
            <person name="Lindahl B.D."/>
            <person name="Lindquist E.A."/>
            <person name="Lipzen A."/>
            <person name="Khouja H.R."/>
            <person name="Magnuson J."/>
            <person name="Murat C."/>
            <person name="Ohm R.A."/>
            <person name="Singer S.W."/>
            <person name="Spatafora J.W."/>
            <person name="Wang M."/>
            <person name="Veneault-Fourrey C."/>
            <person name="Henrissat B."/>
            <person name="Grigoriev I.V."/>
            <person name="Martin F.M."/>
            <person name="Perotto S."/>
        </authorList>
    </citation>
    <scope>NUCLEOTIDE SEQUENCE [LARGE SCALE GENOMIC DNA]</scope>
    <source>
        <strain evidence="2 3">ATCC 22711</strain>
    </source>
</reference>
<dbReference type="AlphaFoldDB" id="A0A2T3B4J4"/>
<feature type="compositionally biased region" description="Polar residues" evidence="1">
    <location>
        <begin position="35"/>
        <end position="45"/>
    </location>
</feature>
<gene>
    <name evidence="2" type="ORF">M430DRAFT_27597</name>
</gene>
<accession>A0A2T3B4J4</accession>
<dbReference type="OrthoDB" id="4509729at2759"/>
<name>A0A2T3B4J4_AMORE</name>
<organism evidence="2 3">
    <name type="scientific">Amorphotheca resinae ATCC 22711</name>
    <dbReference type="NCBI Taxonomy" id="857342"/>
    <lineage>
        <taxon>Eukaryota</taxon>
        <taxon>Fungi</taxon>
        <taxon>Dikarya</taxon>
        <taxon>Ascomycota</taxon>
        <taxon>Pezizomycotina</taxon>
        <taxon>Leotiomycetes</taxon>
        <taxon>Helotiales</taxon>
        <taxon>Amorphothecaceae</taxon>
        <taxon>Amorphotheca</taxon>
    </lineage>
</organism>
<dbReference type="GeneID" id="36573744"/>
<dbReference type="EMBL" id="KZ679010">
    <property type="protein sequence ID" value="PSS20567.1"/>
    <property type="molecule type" value="Genomic_DNA"/>
</dbReference>
<sequence length="181" mass="20419">MSISSPRPSQKEPERAFALQKYLLLHSQHDALQKQLSQISTSGSSDRLRHASLSSYSSTSSSDSENGSPTSPTNPPRLSHRSGSESYLEPQHTLAERRASLPAVIEESIMTEIAEGELKLKNVNQQIKTTLTELLNCGSVREDQRYRMWVQTRLMDAERELKGSRIRNSGRRRSEDATEMF</sequence>
<protein>
    <submittedName>
        <fullName evidence="2">Uncharacterized protein</fullName>
    </submittedName>
</protein>
<keyword evidence="3" id="KW-1185">Reference proteome</keyword>
<proteinExistence type="predicted"/>
<evidence type="ECO:0000313" key="3">
    <source>
        <dbReference type="Proteomes" id="UP000241818"/>
    </source>
</evidence>